<proteinExistence type="predicted"/>
<organism evidence="3">
    <name type="scientific">Babesia bigemina</name>
    <dbReference type="NCBI Taxonomy" id="5866"/>
    <lineage>
        <taxon>Eukaryota</taxon>
        <taxon>Sar</taxon>
        <taxon>Alveolata</taxon>
        <taxon>Apicomplexa</taxon>
        <taxon>Aconoidasida</taxon>
        <taxon>Piroplasmida</taxon>
        <taxon>Babesiidae</taxon>
        <taxon>Babesia</taxon>
    </lineage>
</organism>
<dbReference type="EMBL" id="LK055235">
    <property type="protein sequence ID" value="CDR71914.1"/>
    <property type="molecule type" value="Genomic_DNA"/>
</dbReference>
<evidence type="ECO:0000313" key="3">
    <source>
        <dbReference type="EMBL" id="CDR71914.1"/>
    </source>
</evidence>
<accession>A0A061BTW4</accession>
<dbReference type="AlphaFoldDB" id="A0A061BTW4"/>
<dbReference type="KEGG" id="bbig:BBBOND_0005760"/>
<keyword evidence="2" id="KW-0472">Membrane</keyword>
<feature type="compositionally biased region" description="Polar residues" evidence="1">
    <location>
        <begin position="94"/>
        <end position="116"/>
    </location>
</feature>
<keyword evidence="2" id="KW-1133">Transmembrane helix</keyword>
<feature type="region of interest" description="Disordered" evidence="1">
    <location>
        <begin position="86"/>
        <end position="132"/>
    </location>
</feature>
<reference evidence="3" key="1">
    <citation type="journal article" date="2014" name="Nucleic Acids Res.">
        <title>The evolutionary dynamics of variant antigen genes in Babesia reveal a history of genomic innovation underlying host-parasite interaction.</title>
        <authorList>
            <person name="Jackson A.P."/>
            <person name="Otto T.D."/>
            <person name="Darby A."/>
            <person name="Ramaprasad A."/>
            <person name="Xia D."/>
            <person name="Echaide I.E."/>
            <person name="Farber M."/>
            <person name="Gahlot S."/>
            <person name="Gamble J."/>
            <person name="Gupta D."/>
            <person name="Gupta Y."/>
            <person name="Jackson L."/>
            <person name="Malandrin L."/>
            <person name="Malas T.B."/>
            <person name="Moussa E."/>
            <person name="Nair M."/>
            <person name="Reid AJ."/>
            <person name="Sanders M."/>
            <person name="Sharma J."/>
            <person name="Tracey A."/>
            <person name="Quail M.A."/>
            <person name="Weir W."/>
            <person name="Wastling J.M."/>
            <person name="Hall N."/>
            <person name="Willadsen P."/>
            <person name="Lingelbach K."/>
            <person name="Shiels B."/>
            <person name="Tait A."/>
            <person name="Berriman M."/>
            <person name="Allred D.R."/>
            <person name="Pain A."/>
        </authorList>
    </citation>
    <scope>NUCLEOTIDE SEQUENCE</scope>
    <source>
        <strain evidence="3">Bond</strain>
    </source>
</reference>
<name>A0A061BTW4_BABBI</name>
<evidence type="ECO:0000256" key="2">
    <source>
        <dbReference type="SAM" id="Phobius"/>
    </source>
</evidence>
<gene>
    <name evidence="3" type="ORF">BBBOND_0005760</name>
</gene>
<reference evidence="3" key="2">
    <citation type="submission" date="2014-06" db="EMBL/GenBank/DDBJ databases">
        <authorList>
            <person name="Aslett M."/>
            <person name="De Silva Nishadi"/>
        </authorList>
    </citation>
    <scope>NUCLEOTIDE SEQUENCE</scope>
    <source>
        <strain evidence="3">Bond</strain>
    </source>
</reference>
<dbReference type="GeneID" id="24562131"/>
<feature type="transmembrane region" description="Helical" evidence="2">
    <location>
        <begin position="136"/>
        <end position="156"/>
    </location>
</feature>
<evidence type="ECO:0000256" key="1">
    <source>
        <dbReference type="SAM" id="MobiDB-lite"/>
    </source>
</evidence>
<dbReference type="VEuPathDB" id="PiroplasmaDB:BBBOND_0005760"/>
<protein>
    <submittedName>
        <fullName evidence="3">Uncharacterized protein</fullName>
    </submittedName>
</protein>
<sequence>MGKCICGNTCRMGNFCDCCPWCCKTCKSDYCGECYGYFVTRQARRRSYDCEDSKCKKQCAGNEKNCKCECCVKKCSEDDPVCKQIPPPLPPGPQTSHTSPGAEPQTSEQRGTSDQENAIDVPNPEASTPSPPNPQAIAAVIVAIIVAIILLDLCIFRFPVGRNIRDFLVRKIPFCIAFYS</sequence>
<keyword evidence="2" id="KW-0812">Transmembrane</keyword>
<dbReference type="RefSeq" id="XP_012770856.1">
    <property type="nucleotide sequence ID" value="XM_012915402.1"/>
</dbReference>